<evidence type="ECO:0000256" key="1">
    <source>
        <dbReference type="SAM" id="MobiDB-lite"/>
    </source>
</evidence>
<feature type="compositionally biased region" description="Basic residues" evidence="1">
    <location>
        <begin position="94"/>
        <end position="111"/>
    </location>
</feature>
<sequence length="186" mass="20651">MPSTFDVFEAMFCHPETVIGLSSIIKFRVSGLRLRAWVLVSAVQTSSEQDQQLLDSLFRPCWPVTCLPGARINCGQWAGLCTLTKATKSKIRCERRKGAGRRRRVAQRTRGRRSDPSGGSTPPGSPNIGRRNGRRPKAATADTTLLGLGPTTNRISWYTTIYHSLLIIIVECDWNRILVLIGTVVQ</sequence>
<protein>
    <submittedName>
        <fullName evidence="2">Uncharacterized protein</fullName>
    </submittedName>
</protein>
<organism evidence="2 3">
    <name type="scientific">Ceriporiopsis subvermispora (strain B)</name>
    <name type="common">White-rot fungus</name>
    <name type="synonym">Gelatoporia subvermispora</name>
    <dbReference type="NCBI Taxonomy" id="914234"/>
    <lineage>
        <taxon>Eukaryota</taxon>
        <taxon>Fungi</taxon>
        <taxon>Dikarya</taxon>
        <taxon>Basidiomycota</taxon>
        <taxon>Agaricomycotina</taxon>
        <taxon>Agaricomycetes</taxon>
        <taxon>Polyporales</taxon>
        <taxon>Gelatoporiaceae</taxon>
        <taxon>Gelatoporia</taxon>
    </lineage>
</organism>
<reference evidence="2 3" key="1">
    <citation type="journal article" date="2012" name="Proc. Natl. Acad. Sci. U.S.A.">
        <title>Comparative genomics of Ceriporiopsis subvermispora and Phanerochaete chrysosporium provide insight into selective ligninolysis.</title>
        <authorList>
            <person name="Fernandez-Fueyo E."/>
            <person name="Ruiz-Duenas F.J."/>
            <person name="Ferreira P."/>
            <person name="Floudas D."/>
            <person name="Hibbett D.S."/>
            <person name="Canessa P."/>
            <person name="Larrondo L.F."/>
            <person name="James T.Y."/>
            <person name="Seelenfreund D."/>
            <person name="Lobos S."/>
            <person name="Polanco R."/>
            <person name="Tello M."/>
            <person name="Honda Y."/>
            <person name="Watanabe T."/>
            <person name="Watanabe T."/>
            <person name="Ryu J.S."/>
            <person name="Kubicek C.P."/>
            <person name="Schmoll M."/>
            <person name="Gaskell J."/>
            <person name="Hammel K.E."/>
            <person name="St John F.J."/>
            <person name="Vanden Wymelenberg A."/>
            <person name="Sabat G."/>
            <person name="Splinter BonDurant S."/>
            <person name="Syed K."/>
            <person name="Yadav J.S."/>
            <person name="Doddapaneni H."/>
            <person name="Subramanian V."/>
            <person name="Lavin J.L."/>
            <person name="Oguiza J.A."/>
            <person name="Perez G."/>
            <person name="Pisabarro A.G."/>
            <person name="Ramirez L."/>
            <person name="Santoyo F."/>
            <person name="Master E."/>
            <person name="Coutinho P.M."/>
            <person name="Henrissat B."/>
            <person name="Lombard V."/>
            <person name="Magnuson J.K."/>
            <person name="Kuees U."/>
            <person name="Hori C."/>
            <person name="Igarashi K."/>
            <person name="Samejima M."/>
            <person name="Held B.W."/>
            <person name="Barry K.W."/>
            <person name="LaButti K.M."/>
            <person name="Lapidus A."/>
            <person name="Lindquist E.A."/>
            <person name="Lucas S.M."/>
            <person name="Riley R."/>
            <person name="Salamov A.A."/>
            <person name="Hoffmeister D."/>
            <person name="Schwenk D."/>
            <person name="Hadar Y."/>
            <person name="Yarden O."/>
            <person name="de Vries R.P."/>
            <person name="Wiebenga A."/>
            <person name="Stenlid J."/>
            <person name="Eastwood D."/>
            <person name="Grigoriev I.V."/>
            <person name="Berka R.M."/>
            <person name="Blanchette R.A."/>
            <person name="Kersten P."/>
            <person name="Martinez A.T."/>
            <person name="Vicuna R."/>
            <person name="Cullen D."/>
        </authorList>
    </citation>
    <scope>NUCLEOTIDE SEQUENCE [LARGE SCALE GENOMIC DNA]</scope>
    <source>
        <strain evidence="2 3">B</strain>
    </source>
</reference>
<name>M2PGE3_CERS8</name>
<dbReference type="EMBL" id="KB445801">
    <property type="protein sequence ID" value="EMD35069.1"/>
    <property type="molecule type" value="Genomic_DNA"/>
</dbReference>
<dbReference type="HOGENOM" id="CLU_1457764_0_0_1"/>
<feature type="non-terminal residue" evidence="2">
    <location>
        <position position="186"/>
    </location>
</feature>
<evidence type="ECO:0000313" key="3">
    <source>
        <dbReference type="Proteomes" id="UP000016930"/>
    </source>
</evidence>
<gene>
    <name evidence="2" type="ORF">CERSUDRAFT_116565</name>
</gene>
<accession>M2PGE3</accession>
<proteinExistence type="predicted"/>
<dbReference type="AlphaFoldDB" id="M2PGE3"/>
<feature type="region of interest" description="Disordered" evidence="1">
    <location>
        <begin position="94"/>
        <end position="145"/>
    </location>
</feature>
<keyword evidence="3" id="KW-1185">Reference proteome</keyword>
<evidence type="ECO:0000313" key="2">
    <source>
        <dbReference type="EMBL" id="EMD35069.1"/>
    </source>
</evidence>
<dbReference type="Proteomes" id="UP000016930">
    <property type="component" value="Unassembled WGS sequence"/>
</dbReference>